<dbReference type="GO" id="GO:1990189">
    <property type="term" value="F:protein N-terminal-serine acetyltransferase activity"/>
    <property type="evidence" value="ECO:0007669"/>
    <property type="project" value="TreeGrafter"/>
</dbReference>
<accession>A0A7G9R8Y3</accession>
<dbReference type="GO" id="GO:0008999">
    <property type="term" value="F:protein-N-terminal-alanine acetyltransferase activity"/>
    <property type="evidence" value="ECO:0007669"/>
    <property type="project" value="TreeGrafter"/>
</dbReference>
<dbReference type="AlphaFoldDB" id="A0A7G9R8Y3"/>
<proteinExistence type="predicted"/>
<dbReference type="PANTHER" id="PTHR43441:SF2">
    <property type="entry name" value="FAMILY ACETYLTRANSFERASE, PUTATIVE (AFU_ORTHOLOGUE AFUA_7G00850)-RELATED"/>
    <property type="match status" value="1"/>
</dbReference>
<name>A0A7G9R8Y3_9ACTN</name>
<dbReference type="EMBL" id="CP060713">
    <property type="protein sequence ID" value="QNN52058.1"/>
    <property type="molecule type" value="Genomic_DNA"/>
</dbReference>
<dbReference type="Pfam" id="PF13302">
    <property type="entry name" value="Acetyltransf_3"/>
    <property type="match status" value="1"/>
</dbReference>
<dbReference type="SUPFAM" id="SSF55729">
    <property type="entry name" value="Acyl-CoA N-acyltransferases (Nat)"/>
    <property type="match status" value="1"/>
</dbReference>
<dbReference type="RefSeq" id="WP_187577901.1">
    <property type="nucleotide sequence ID" value="NZ_CP060713.1"/>
</dbReference>
<protein>
    <submittedName>
        <fullName evidence="3">GNAT family N-acetyltransferase</fullName>
    </submittedName>
</protein>
<organism evidence="3 4">
    <name type="scientific">Nocardioides mesophilus</name>
    <dbReference type="NCBI Taxonomy" id="433659"/>
    <lineage>
        <taxon>Bacteria</taxon>
        <taxon>Bacillati</taxon>
        <taxon>Actinomycetota</taxon>
        <taxon>Actinomycetes</taxon>
        <taxon>Propionibacteriales</taxon>
        <taxon>Nocardioidaceae</taxon>
        <taxon>Nocardioides</taxon>
    </lineage>
</organism>
<dbReference type="InterPro" id="IPR000182">
    <property type="entry name" value="GNAT_dom"/>
</dbReference>
<dbReference type="FunFam" id="3.40.630.30:FF:000047">
    <property type="entry name" value="Acetyltransferase, GNAT family"/>
    <property type="match status" value="1"/>
</dbReference>
<keyword evidence="3" id="KW-0808">Transferase</keyword>
<evidence type="ECO:0000313" key="3">
    <source>
        <dbReference type="EMBL" id="QNN52058.1"/>
    </source>
</evidence>
<gene>
    <name evidence="3" type="ORF">H9L09_16315</name>
</gene>
<dbReference type="InterPro" id="IPR016181">
    <property type="entry name" value="Acyl_CoA_acyltransferase"/>
</dbReference>
<feature type="compositionally biased region" description="Basic and acidic residues" evidence="1">
    <location>
        <begin position="223"/>
        <end position="232"/>
    </location>
</feature>
<feature type="region of interest" description="Disordered" evidence="1">
    <location>
        <begin position="1"/>
        <end position="30"/>
    </location>
</feature>
<sequence>MGRSEEAFAPIGGAVPGWSEREPPRPGPFPGRHCSVVPLRAEHAEALYPSCAGPGNESLWTYLADGPYPDAESFAARVAGTAADPDSVSVAVLNPAGTPVGLANFLRIDPRNGTVEVGGILFGRRLQRTAAATEAMHLMARHVFEELGYRRYEWKCDALNQPSRDAAVRLGFTFEGVFRQAVVYKGRNRDTAWFSITDREWPALDAAHEEWLAPANFDERGRQRRSLSEIRSHAGTQSPDVGTPVTLA</sequence>
<reference evidence="3 4" key="1">
    <citation type="submission" date="2020-08" db="EMBL/GenBank/DDBJ databases">
        <title>Genome sequence of Nocardioides mesophilus KACC 16243T.</title>
        <authorList>
            <person name="Hyun D.-W."/>
            <person name="Bae J.-W."/>
        </authorList>
    </citation>
    <scope>NUCLEOTIDE SEQUENCE [LARGE SCALE GENOMIC DNA]</scope>
    <source>
        <strain evidence="3 4">KACC 16243</strain>
    </source>
</reference>
<evidence type="ECO:0000259" key="2">
    <source>
        <dbReference type="PROSITE" id="PS51186"/>
    </source>
</evidence>
<dbReference type="InterPro" id="IPR051908">
    <property type="entry name" value="Ribosomal_N-acetyltransferase"/>
</dbReference>
<dbReference type="KEGG" id="nmes:H9L09_16315"/>
<dbReference type="Proteomes" id="UP000515947">
    <property type="component" value="Chromosome"/>
</dbReference>
<dbReference type="PANTHER" id="PTHR43441">
    <property type="entry name" value="RIBOSOMAL-PROTEIN-SERINE ACETYLTRANSFERASE"/>
    <property type="match status" value="1"/>
</dbReference>
<dbReference type="Gene3D" id="3.40.630.30">
    <property type="match status" value="1"/>
</dbReference>
<dbReference type="PROSITE" id="PS51186">
    <property type="entry name" value="GNAT"/>
    <property type="match status" value="1"/>
</dbReference>
<feature type="domain" description="N-acetyltransferase" evidence="2">
    <location>
        <begin position="34"/>
        <end position="190"/>
    </location>
</feature>
<evidence type="ECO:0000313" key="4">
    <source>
        <dbReference type="Proteomes" id="UP000515947"/>
    </source>
</evidence>
<keyword evidence="4" id="KW-1185">Reference proteome</keyword>
<feature type="region of interest" description="Disordered" evidence="1">
    <location>
        <begin position="223"/>
        <end position="248"/>
    </location>
</feature>
<evidence type="ECO:0000256" key="1">
    <source>
        <dbReference type="SAM" id="MobiDB-lite"/>
    </source>
</evidence>